<accession>A0A0D8HEJ9</accession>
<dbReference type="Gene3D" id="3.40.109.10">
    <property type="entry name" value="NADH Oxidase"/>
    <property type="match status" value="1"/>
</dbReference>
<protein>
    <submittedName>
        <fullName evidence="2">Nitroreductase A</fullName>
    </submittedName>
</protein>
<dbReference type="InterPro" id="IPR029479">
    <property type="entry name" value="Nitroreductase"/>
</dbReference>
<proteinExistence type="predicted"/>
<dbReference type="InterPro" id="IPR050627">
    <property type="entry name" value="Nitroreductase/BluB"/>
</dbReference>
<dbReference type="PANTHER" id="PTHR23026">
    <property type="entry name" value="NADPH NITROREDUCTASE"/>
    <property type="match status" value="1"/>
</dbReference>
<dbReference type="Proteomes" id="UP000032360">
    <property type="component" value="Unassembled WGS sequence"/>
</dbReference>
<keyword evidence="3" id="KW-1185">Reference proteome</keyword>
<dbReference type="STRING" id="1280514.AXFE_27740"/>
<sequence>MVRTTASVREFEDRVVSDADLYELLELARFAPSGGNRQGWTVLVIKDRQLRESIRDLYVEGWAEYQAHQRVGKVPFAPIENRKWTKPAVDLSIAFETRTPFYFSDNLDKVPVLLAVFVDMGALAVLDNGLDRQSIVGGASVYPFAYNILLAANAKGIGGVLTTTLCRREDQVARLVNMPGSYGLAALIALGYPKKKLTSLKRAPVEEFTFVDRFDGDPFR</sequence>
<dbReference type="EMBL" id="JXYS01000086">
    <property type="protein sequence ID" value="KJF16370.1"/>
    <property type="molecule type" value="Genomic_DNA"/>
</dbReference>
<name>A0A0D8HEJ9_9ACTN</name>
<dbReference type="InterPro" id="IPR000415">
    <property type="entry name" value="Nitroreductase-like"/>
</dbReference>
<evidence type="ECO:0000259" key="1">
    <source>
        <dbReference type="Pfam" id="PF00881"/>
    </source>
</evidence>
<evidence type="ECO:0000313" key="2">
    <source>
        <dbReference type="EMBL" id="KJF16370.1"/>
    </source>
</evidence>
<dbReference type="Pfam" id="PF00881">
    <property type="entry name" value="Nitroreductase"/>
    <property type="match status" value="1"/>
</dbReference>
<organism evidence="2 3">
    <name type="scientific">Acidithrix ferrooxidans</name>
    <dbReference type="NCBI Taxonomy" id="1280514"/>
    <lineage>
        <taxon>Bacteria</taxon>
        <taxon>Bacillati</taxon>
        <taxon>Actinomycetota</taxon>
        <taxon>Acidimicrobiia</taxon>
        <taxon>Acidimicrobiales</taxon>
        <taxon>Acidimicrobiaceae</taxon>
        <taxon>Acidithrix</taxon>
    </lineage>
</organism>
<dbReference type="AlphaFoldDB" id="A0A0D8HEJ9"/>
<evidence type="ECO:0000313" key="3">
    <source>
        <dbReference type="Proteomes" id="UP000032360"/>
    </source>
</evidence>
<dbReference type="SUPFAM" id="SSF55469">
    <property type="entry name" value="FMN-dependent nitroreductase-like"/>
    <property type="match status" value="1"/>
</dbReference>
<gene>
    <name evidence="2" type="ORF">AXFE_27740</name>
</gene>
<comment type="caution">
    <text evidence="2">The sequence shown here is derived from an EMBL/GenBank/DDBJ whole genome shotgun (WGS) entry which is preliminary data.</text>
</comment>
<feature type="domain" description="Nitroreductase" evidence="1">
    <location>
        <begin position="3"/>
        <end position="192"/>
    </location>
</feature>
<dbReference type="PANTHER" id="PTHR23026:SF123">
    <property type="entry name" value="NAD(P)H NITROREDUCTASE RV3131-RELATED"/>
    <property type="match status" value="1"/>
</dbReference>
<dbReference type="GO" id="GO:0016491">
    <property type="term" value="F:oxidoreductase activity"/>
    <property type="evidence" value="ECO:0007669"/>
    <property type="project" value="InterPro"/>
</dbReference>
<reference evidence="2 3" key="1">
    <citation type="submission" date="2015-01" db="EMBL/GenBank/DDBJ databases">
        <title>Draft genome of the acidophilic iron oxidizer Acidithrix ferrooxidans strain Py-F3.</title>
        <authorList>
            <person name="Poehlein A."/>
            <person name="Eisen S."/>
            <person name="Schloemann M."/>
            <person name="Johnson B.D."/>
            <person name="Daniel R."/>
            <person name="Muehling M."/>
        </authorList>
    </citation>
    <scope>NUCLEOTIDE SEQUENCE [LARGE SCALE GENOMIC DNA]</scope>
    <source>
        <strain evidence="2 3">Py-F3</strain>
    </source>
</reference>